<keyword evidence="3" id="KW-1185">Reference proteome</keyword>
<evidence type="ECO:0000256" key="1">
    <source>
        <dbReference type="SAM" id="MobiDB-lite"/>
    </source>
</evidence>
<evidence type="ECO:0000313" key="2">
    <source>
        <dbReference type="EMBL" id="WFD01792.1"/>
    </source>
</evidence>
<dbReference type="AlphaFoldDB" id="A0AAF0DYG0"/>
<feature type="region of interest" description="Disordered" evidence="1">
    <location>
        <begin position="278"/>
        <end position="298"/>
    </location>
</feature>
<protein>
    <submittedName>
        <fullName evidence="2">Uncharacterized protein</fullName>
    </submittedName>
</protein>
<proteinExistence type="predicted"/>
<sequence length="298" mass="33056">MPQVTASDRAALKPLQESEVVNFVAKVPLVSGAVDYTYSIITSHGILYRSFLLGEEVLATSLKLAEPITSRLSTPLHKADHLGLQTLDFVKSKFPYPFEVKWEELYSLAKRPFVKADDLVSNYKQSVKDNAQHIYDQTNKAVQQLQQNENVHLQKAGNAIVSINENLTKLAQDWSKKGKAEIAEGEQKAQGLVNNLFSELDGLNKFATSLPAEGQKRLAPVIDTFQATYQQAYKEAFDSKAPVQDRVGKVITYLKSETLPALHKSLLASVDEAEEEASKSGKELASKIQDYSKKLDSN</sequence>
<accession>A0AAF0DYG0</accession>
<name>A0AAF0DYG0_9BASI</name>
<dbReference type="EMBL" id="CP119934">
    <property type="protein sequence ID" value="WFD01792.1"/>
    <property type="molecule type" value="Genomic_DNA"/>
</dbReference>
<dbReference type="Proteomes" id="UP001214603">
    <property type="component" value="Chromosome 1"/>
</dbReference>
<gene>
    <name evidence="2" type="ORF">MOBT1_000468</name>
</gene>
<reference evidence="2" key="1">
    <citation type="submission" date="2023-03" db="EMBL/GenBank/DDBJ databases">
        <title>Mating type loci evolution in Malassezia.</title>
        <authorList>
            <person name="Coelho M.A."/>
        </authorList>
    </citation>
    <scope>NUCLEOTIDE SEQUENCE</scope>
    <source>
        <strain evidence="2">CBS 7876</strain>
    </source>
</reference>
<evidence type="ECO:0000313" key="3">
    <source>
        <dbReference type="Proteomes" id="UP001214603"/>
    </source>
</evidence>
<organism evidence="2 3">
    <name type="scientific">Malassezia obtusa</name>
    <dbReference type="NCBI Taxonomy" id="76774"/>
    <lineage>
        <taxon>Eukaryota</taxon>
        <taxon>Fungi</taxon>
        <taxon>Dikarya</taxon>
        <taxon>Basidiomycota</taxon>
        <taxon>Ustilaginomycotina</taxon>
        <taxon>Malasseziomycetes</taxon>
        <taxon>Malasseziales</taxon>
        <taxon>Malasseziaceae</taxon>
        <taxon>Malassezia</taxon>
    </lineage>
</organism>